<organism evidence="2 3">
    <name type="scientific">Cyphomyrmex costatus</name>
    <dbReference type="NCBI Taxonomy" id="456900"/>
    <lineage>
        <taxon>Eukaryota</taxon>
        <taxon>Metazoa</taxon>
        <taxon>Ecdysozoa</taxon>
        <taxon>Arthropoda</taxon>
        <taxon>Hexapoda</taxon>
        <taxon>Insecta</taxon>
        <taxon>Pterygota</taxon>
        <taxon>Neoptera</taxon>
        <taxon>Endopterygota</taxon>
        <taxon>Hymenoptera</taxon>
        <taxon>Apocrita</taxon>
        <taxon>Aculeata</taxon>
        <taxon>Formicoidea</taxon>
        <taxon>Formicidae</taxon>
        <taxon>Myrmicinae</taxon>
        <taxon>Cyphomyrmex</taxon>
    </lineage>
</organism>
<reference evidence="2 3" key="1">
    <citation type="submission" date="2016-03" db="EMBL/GenBank/DDBJ databases">
        <title>Cyphomyrmex costatus WGS genome.</title>
        <authorList>
            <person name="Nygaard S."/>
            <person name="Hu H."/>
            <person name="Boomsma J."/>
            <person name="Zhang G."/>
        </authorList>
    </citation>
    <scope>NUCLEOTIDE SEQUENCE [LARGE SCALE GENOMIC DNA]</scope>
    <source>
        <strain evidence="2">MS0001</strain>
        <tissue evidence="2">Whole body</tissue>
    </source>
</reference>
<sequence length="100" mass="11616">MQSTQSLHAHHESDDYCCRLPRRDGTFNSPLPLPQFCPRSSASRDRRRVRGRRGTCDRSRGPRRLADGSSPRIRGSGLAKRRVFPFRRLLLVELEAMRQR</sequence>
<feature type="region of interest" description="Disordered" evidence="1">
    <location>
        <begin position="29"/>
        <end position="74"/>
    </location>
</feature>
<accession>A0A195D3S2</accession>
<dbReference type="AlphaFoldDB" id="A0A195D3S2"/>
<gene>
    <name evidence="2" type="ORF">ALC62_01744</name>
</gene>
<dbReference type="EMBL" id="KQ976885">
    <property type="protein sequence ID" value="KYN07542.1"/>
    <property type="molecule type" value="Genomic_DNA"/>
</dbReference>
<evidence type="ECO:0000313" key="2">
    <source>
        <dbReference type="EMBL" id="KYN07542.1"/>
    </source>
</evidence>
<dbReference type="Proteomes" id="UP000078542">
    <property type="component" value="Unassembled WGS sequence"/>
</dbReference>
<evidence type="ECO:0000256" key="1">
    <source>
        <dbReference type="SAM" id="MobiDB-lite"/>
    </source>
</evidence>
<keyword evidence="3" id="KW-1185">Reference proteome</keyword>
<protein>
    <submittedName>
        <fullName evidence="2">Uncharacterized protein</fullName>
    </submittedName>
</protein>
<evidence type="ECO:0000313" key="3">
    <source>
        <dbReference type="Proteomes" id="UP000078542"/>
    </source>
</evidence>
<name>A0A195D3S2_9HYME</name>
<proteinExistence type="predicted"/>
<feature type="compositionally biased region" description="Basic and acidic residues" evidence="1">
    <location>
        <begin position="54"/>
        <end position="66"/>
    </location>
</feature>